<evidence type="ECO:0000313" key="3">
    <source>
        <dbReference type="Proteomes" id="UP000242642"/>
    </source>
</evidence>
<dbReference type="InterPro" id="IPR000073">
    <property type="entry name" value="AB_hydrolase_1"/>
</dbReference>
<dbReference type="Gene3D" id="3.40.50.1820">
    <property type="entry name" value="alpha/beta hydrolase"/>
    <property type="match status" value="1"/>
</dbReference>
<gene>
    <name evidence="2" type="ORF">SAMN02583745_02072</name>
</gene>
<keyword evidence="2" id="KW-0378">Hydrolase</keyword>
<dbReference type="InterPro" id="IPR051044">
    <property type="entry name" value="MAG_DAG_Lipase"/>
</dbReference>
<dbReference type="EMBL" id="FOHV01000018">
    <property type="protein sequence ID" value="SET34471.1"/>
    <property type="molecule type" value="Genomic_DNA"/>
</dbReference>
<organism evidence="2 3">
    <name type="scientific">Thorsellia anophelis DSM 18579</name>
    <dbReference type="NCBI Taxonomy" id="1123402"/>
    <lineage>
        <taxon>Bacteria</taxon>
        <taxon>Pseudomonadati</taxon>
        <taxon>Pseudomonadota</taxon>
        <taxon>Gammaproteobacteria</taxon>
        <taxon>Enterobacterales</taxon>
        <taxon>Thorselliaceae</taxon>
        <taxon>Thorsellia</taxon>
    </lineage>
</organism>
<evidence type="ECO:0000313" key="2">
    <source>
        <dbReference type="EMBL" id="SET34471.1"/>
    </source>
</evidence>
<dbReference type="Proteomes" id="UP000242642">
    <property type="component" value="Unassembled WGS sequence"/>
</dbReference>
<name>A0A1I0DPZ7_9GAMM</name>
<accession>A0A1I0DPZ7</accession>
<dbReference type="Pfam" id="PF12697">
    <property type="entry name" value="Abhydrolase_6"/>
    <property type="match status" value="1"/>
</dbReference>
<dbReference type="AlphaFoldDB" id="A0A1I0DPZ7"/>
<evidence type="ECO:0000259" key="1">
    <source>
        <dbReference type="Pfam" id="PF12697"/>
    </source>
</evidence>
<dbReference type="STRING" id="1123402.SAMN02583745_02072"/>
<proteinExistence type="predicted"/>
<dbReference type="PANTHER" id="PTHR11614">
    <property type="entry name" value="PHOSPHOLIPASE-RELATED"/>
    <property type="match status" value="1"/>
</dbReference>
<dbReference type="InterPro" id="IPR029058">
    <property type="entry name" value="AB_hydrolase_fold"/>
</dbReference>
<reference evidence="3" key="1">
    <citation type="submission" date="2016-10" db="EMBL/GenBank/DDBJ databases">
        <authorList>
            <person name="Varghese N."/>
            <person name="Submissions S."/>
        </authorList>
    </citation>
    <scope>NUCLEOTIDE SEQUENCE [LARGE SCALE GENOMIC DNA]</scope>
    <source>
        <strain evidence="3">DSM 18579</strain>
    </source>
</reference>
<protein>
    <submittedName>
        <fullName evidence="2">Alpha/beta hydrolase family protein</fullName>
    </submittedName>
</protein>
<dbReference type="GO" id="GO:0016787">
    <property type="term" value="F:hydrolase activity"/>
    <property type="evidence" value="ECO:0007669"/>
    <property type="project" value="UniProtKB-KW"/>
</dbReference>
<dbReference type="SUPFAM" id="SSF53474">
    <property type="entry name" value="alpha/beta-Hydrolases"/>
    <property type="match status" value="1"/>
</dbReference>
<feature type="domain" description="AB hydrolase-1" evidence="1">
    <location>
        <begin position="170"/>
        <end position="321"/>
    </location>
</feature>
<keyword evidence="3" id="KW-1185">Reference proteome</keyword>
<dbReference type="RefSeq" id="WP_245711058.1">
    <property type="nucleotide sequence ID" value="NZ_FOHV01000018.1"/>
</dbReference>
<sequence length="534" mass="59658">MPINFLKRWCKRFLLLILVALLTFMVIRIYDSQRGLRLEVWHRYVPNEMTAAEIDKMTFADYLKAEEGIFQEVIDNVIKPLEQGQTLTVADIDGLNEDFDFDDQNVSETDWDDYFSTNRTIINSLGSNGVPLNRYLEQSAVYPGNFEQDWNRSYVMMPDTSLYPTPKGAVVLLHGLTDTPYSLRNMADLYRSNGFVAIGLRLPAHGTVPAALSKVDWEDWLAATRLGVREAKRLTSEKSPLHIVGFSNGGALAMKYALDAIDNDSLAKPDHVVLISPMIGITAFARFAGIAGWPAVFPPFAKAAWLSVLPEFNPFKYNSFPVNGARQSHLLTSVLQQQISDYAQQGKLTSLPPVITFQSVVDFTVSTRAVITALYNQLPDNGSELVLFDLNRAANFDILMRSSTISNVGQLLPAPPRKYDSTIVTNREKFNSEVVARTQRALTNEEIVEPLGVSYPNDFFSLSHVAIPFAANDPLYGSQPSNPTQYGINLGSLAVRGERSVLLVDLDTLLRASSNPFYDYMMQRVQSDIDKSLK</sequence>